<dbReference type="RefSeq" id="WP_345030401.1">
    <property type="nucleotide sequence ID" value="NZ_BAABEY010000026.1"/>
</dbReference>
<organism evidence="2 3">
    <name type="scientific">Ravibacter arvi</name>
    <dbReference type="NCBI Taxonomy" id="2051041"/>
    <lineage>
        <taxon>Bacteria</taxon>
        <taxon>Pseudomonadati</taxon>
        <taxon>Bacteroidota</taxon>
        <taxon>Cytophagia</taxon>
        <taxon>Cytophagales</taxon>
        <taxon>Spirosomataceae</taxon>
        <taxon>Ravibacter</taxon>
    </lineage>
</organism>
<keyword evidence="3" id="KW-1185">Reference proteome</keyword>
<dbReference type="InterPro" id="IPR029052">
    <property type="entry name" value="Metallo-depent_PP-like"/>
</dbReference>
<comment type="caution">
    <text evidence="2">The sequence shown here is derived from an EMBL/GenBank/DDBJ whole genome shotgun (WGS) entry which is preliminary data.</text>
</comment>
<dbReference type="Pfam" id="PF00149">
    <property type="entry name" value="Metallophos"/>
    <property type="match status" value="1"/>
</dbReference>
<dbReference type="InterPro" id="IPR004843">
    <property type="entry name" value="Calcineurin-like_PHP"/>
</dbReference>
<dbReference type="PANTHER" id="PTHR31302">
    <property type="entry name" value="TRANSMEMBRANE PROTEIN WITH METALLOPHOSPHOESTERASE DOMAIN-RELATED"/>
    <property type="match status" value="1"/>
</dbReference>
<dbReference type="Proteomes" id="UP001501508">
    <property type="component" value="Unassembled WGS sequence"/>
</dbReference>
<gene>
    <name evidence="2" type="ORF">GCM10023091_28850</name>
</gene>
<dbReference type="PANTHER" id="PTHR31302:SF0">
    <property type="entry name" value="TRANSMEMBRANE PROTEIN WITH METALLOPHOSPHOESTERASE DOMAIN"/>
    <property type="match status" value="1"/>
</dbReference>
<dbReference type="InterPro" id="IPR051158">
    <property type="entry name" value="Metallophosphoesterase_sf"/>
</dbReference>
<dbReference type="EMBL" id="BAABEY010000026">
    <property type="protein sequence ID" value="GAA4442302.1"/>
    <property type="molecule type" value="Genomic_DNA"/>
</dbReference>
<evidence type="ECO:0000259" key="1">
    <source>
        <dbReference type="Pfam" id="PF00149"/>
    </source>
</evidence>
<protein>
    <recommendedName>
        <fullName evidence="1">Calcineurin-like phosphoesterase domain-containing protein</fullName>
    </recommendedName>
</protein>
<dbReference type="Gene3D" id="3.60.21.10">
    <property type="match status" value="1"/>
</dbReference>
<proteinExistence type="predicted"/>
<name>A0ABP8M0Z5_9BACT</name>
<accession>A0ABP8M0Z5</accession>
<dbReference type="SUPFAM" id="SSF56300">
    <property type="entry name" value="Metallo-dependent phosphatases"/>
    <property type="match status" value="1"/>
</dbReference>
<evidence type="ECO:0000313" key="2">
    <source>
        <dbReference type="EMBL" id="GAA4442302.1"/>
    </source>
</evidence>
<evidence type="ECO:0000313" key="3">
    <source>
        <dbReference type="Proteomes" id="UP001501508"/>
    </source>
</evidence>
<sequence length="498" mass="55778">MSRYKPYFFVFTLICSLTGYGPLKADGIRYPWRAAPVIVLQGGQFDILFDNEEPVAIDSIRLEGPYYQARVAVDHIDKGNHLFDSYTKASVNTRIRAGVPRGTPEDLYDLVIFTGPKSHRSVRSVKVILEYKKQHRFIHISDPHVSRQWVGSQENGYAKELELFDKFVDIANIIAPDFIIMTGDLIHDYTRLSADSLGWGGILHTRPDQKPSAEEKFRNYFEGAKGFKGVSGLISPTFSIPGNHDFYGMDAGDFAAKSGQWNRLCGKRTFGMSYGDTRVLFLDDYLGDPVIDVPDRAPLSGLQGDVLRRFMETEGPGKITILAQHRPDRIDTAFCNRHGIRLVLNGHNHKPFRELVGKVPTLSIRPGSISRSGSVSEWEKVLGFFRVFTVEDGNYTFTEALRIVNNPVADYASLEPNMLLTFQAPNDGSQSRNVARLDNRFPSAFKDCGARFVMKKGKYTVEGAQIKQVIASGDYSVVDVKFDIGAGEVRQISIRSVN</sequence>
<reference evidence="3" key="1">
    <citation type="journal article" date="2019" name="Int. J. Syst. Evol. Microbiol.">
        <title>The Global Catalogue of Microorganisms (GCM) 10K type strain sequencing project: providing services to taxonomists for standard genome sequencing and annotation.</title>
        <authorList>
            <consortium name="The Broad Institute Genomics Platform"/>
            <consortium name="The Broad Institute Genome Sequencing Center for Infectious Disease"/>
            <person name="Wu L."/>
            <person name="Ma J."/>
        </authorList>
    </citation>
    <scope>NUCLEOTIDE SEQUENCE [LARGE SCALE GENOMIC DNA]</scope>
    <source>
        <strain evidence="3">JCM 31920</strain>
    </source>
</reference>
<feature type="domain" description="Calcineurin-like phosphoesterase" evidence="1">
    <location>
        <begin position="136"/>
        <end position="351"/>
    </location>
</feature>